<dbReference type="STRING" id="400727.A0A2T7PCV6"/>
<dbReference type="InterPro" id="IPR017853">
    <property type="entry name" value="GH"/>
</dbReference>
<name>A0A2T7PCV6_POMCA</name>
<reference evidence="6 7" key="1">
    <citation type="submission" date="2018-04" db="EMBL/GenBank/DDBJ databases">
        <title>The genome of golden apple snail Pomacea canaliculata provides insight into stress tolerance and invasive adaptation.</title>
        <authorList>
            <person name="Liu C."/>
            <person name="Liu B."/>
            <person name="Ren Y."/>
            <person name="Zhang Y."/>
            <person name="Wang H."/>
            <person name="Li S."/>
            <person name="Jiang F."/>
            <person name="Yin L."/>
            <person name="Zhang G."/>
            <person name="Qian W."/>
            <person name="Fan W."/>
        </authorList>
    </citation>
    <scope>NUCLEOTIDE SEQUENCE [LARGE SCALE GENOMIC DNA]</scope>
    <source>
        <strain evidence="6">SZHN2017</strain>
        <tissue evidence="6">Muscle</tissue>
    </source>
</reference>
<dbReference type="GO" id="GO:0005975">
    <property type="term" value="P:carbohydrate metabolic process"/>
    <property type="evidence" value="ECO:0007669"/>
    <property type="project" value="InterPro"/>
</dbReference>
<protein>
    <recommendedName>
        <fullName evidence="8">Lactase</fullName>
    </recommendedName>
</protein>
<evidence type="ECO:0000256" key="1">
    <source>
        <dbReference type="ARBA" id="ARBA00010838"/>
    </source>
</evidence>
<keyword evidence="3" id="KW-0378">Hydrolase</keyword>
<sequence length="958" mass="109631">MGTSPQDHEIVPGTFPEGFAFGAATAAYQVEGGWQDDGKGPSIWDVFVHAPGHITNGHTADVADDSYHKFREDVQMLVKLGVTHYRFSIAWTRLMPNGTSSSINQRGIEYYNDVINELLAHNIQPFVTLYHWDLPQALQVEGGWLNSTIVNHFRDYADLCFRTFGDRVKMWITFNEPFIFLWNGYVAGTFAPGVQQSNALFLGANIIIKSHAAVYHLYDTRYRATQQGQVGITLDSEWYEPKDRNKSSDVTAQARAMSFRLGLFASPLLTGDYPDDVKTALQVNAQRLGVTSPLPPFSQEEKRSITGSLDFLGLNHYNTMLVADTNSTSTFGIDLTTDTSYPSLAYRTDTGSENDYQRLMGFGLRKLLNYIRTTYNNPVVYITENGYKGCGTMKDEKRIEYIREYSNNVLKAIRDGCDVRGYFVWSLMDNFEWTSGYTVRFGLYYVDFRKDSRPRYPRSSADFYSLLVRERGFTPAVMDFRAYPADRDTFLYDHFPRNFSWGVATSAYQVEGAWNEDDKGPSIWDTFVHHGNHIANKDTGDVACDSYHHIADDVQMLKELGVQHYRFSIAWSRILPDGTPESLNTLGVKYYNDLIDALVANNIQPMVTLHHWDLPQALQDRGGWRDDAIIDHFNDYARVCFEQFGDRVKLWITFNEPFEVSWSGHGNGQSAPGIHDPGVGVYTVAHNIIRSHAKAFHTYDTHFRHVYKGKVGITLNIDWKEPMTTSEEDELAAERAMMFKLGWFGNPIYGDGDYPEVMKRVVAEKSQRQGLTTSRLPTFTAAEKRLNRGAYDFLGINHYTTHLTSNKQKPSLNASYDNDQDIDTHVDPCWPGVGNAWLWVNPWGLRNVLRWVRDRWGNPPVYITENGRPDIEGPHDIDRIYYHRNYTNELLKAIKLDGCDVRGYTAWSLMDNFEWTSGYSERFGLYAVDFNNPNRTRSPRESVTFFRELIQENGFVKS</sequence>
<evidence type="ECO:0008006" key="8">
    <source>
        <dbReference type="Google" id="ProtNLM"/>
    </source>
</evidence>
<accession>A0A2T7PCV6</accession>
<evidence type="ECO:0000313" key="6">
    <source>
        <dbReference type="EMBL" id="PVD31244.1"/>
    </source>
</evidence>
<dbReference type="Gene3D" id="3.20.20.80">
    <property type="entry name" value="Glycosidases"/>
    <property type="match status" value="2"/>
</dbReference>
<evidence type="ECO:0000256" key="3">
    <source>
        <dbReference type="ARBA" id="ARBA00022801"/>
    </source>
</evidence>
<comment type="similarity">
    <text evidence="1">Belongs to the glycosyl hydrolase 1 family.</text>
</comment>
<proteinExistence type="inferred from homology"/>
<dbReference type="PROSITE" id="PS00653">
    <property type="entry name" value="GLYCOSYL_HYDROL_F1_2"/>
    <property type="match status" value="2"/>
</dbReference>
<evidence type="ECO:0000256" key="4">
    <source>
        <dbReference type="ARBA" id="ARBA00023180"/>
    </source>
</evidence>
<dbReference type="FunFam" id="3.20.20.80:FF:000013">
    <property type="entry name" value="lactase-phlorizin hydrolase"/>
    <property type="match status" value="2"/>
</dbReference>
<comment type="subunit">
    <text evidence="2">Homodimer.</text>
</comment>
<keyword evidence="5" id="KW-0326">Glycosidase</keyword>
<dbReference type="AlphaFoldDB" id="A0A2T7PCV6"/>
<organism evidence="6 7">
    <name type="scientific">Pomacea canaliculata</name>
    <name type="common">Golden apple snail</name>
    <dbReference type="NCBI Taxonomy" id="400727"/>
    <lineage>
        <taxon>Eukaryota</taxon>
        <taxon>Metazoa</taxon>
        <taxon>Spiralia</taxon>
        <taxon>Lophotrochozoa</taxon>
        <taxon>Mollusca</taxon>
        <taxon>Gastropoda</taxon>
        <taxon>Caenogastropoda</taxon>
        <taxon>Architaenioglossa</taxon>
        <taxon>Ampullarioidea</taxon>
        <taxon>Ampullariidae</taxon>
        <taxon>Pomacea</taxon>
    </lineage>
</organism>
<dbReference type="PANTHER" id="PTHR10353:SF36">
    <property type="entry name" value="LP05116P"/>
    <property type="match status" value="1"/>
</dbReference>
<dbReference type="PRINTS" id="PR00131">
    <property type="entry name" value="GLHYDRLASE1"/>
</dbReference>
<dbReference type="SUPFAM" id="SSF51445">
    <property type="entry name" value="(Trans)glycosidases"/>
    <property type="match status" value="2"/>
</dbReference>
<keyword evidence="4" id="KW-0325">Glycoprotein</keyword>
<dbReference type="InterPro" id="IPR001360">
    <property type="entry name" value="Glyco_hydro_1"/>
</dbReference>
<dbReference type="GO" id="GO:0004553">
    <property type="term" value="F:hydrolase activity, hydrolyzing O-glycosyl compounds"/>
    <property type="evidence" value="ECO:0007669"/>
    <property type="project" value="InterPro"/>
</dbReference>
<comment type="caution">
    <text evidence="6">The sequence shown here is derived from an EMBL/GenBank/DDBJ whole genome shotgun (WGS) entry which is preliminary data.</text>
</comment>
<dbReference type="Pfam" id="PF00232">
    <property type="entry name" value="Glyco_hydro_1"/>
    <property type="match status" value="2"/>
</dbReference>
<gene>
    <name evidence="6" type="ORF">C0Q70_06656</name>
</gene>
<keyword evidence="7" id="KW-1185">Reference proteome</keyword>
<dbReference type="EMBL" id="PZQS01000004">
    <property type="protein sequence ID" value="PVD31244.1"/>
    <property type="molecule type" value="Genomic_DNA"/>
</dbReference>
<evidence type="ECO:0000256" key="5">
    <source>
        <dbReference type="ARBA" id="ARBA00023295"/>
    </source>
</evidence>
<evidence type="ECO:0000256" key="2">
    <source>
        <dbReference type="ARBA" id="ARBA00011738"/>
    </source>
</evidence>
<dbReference type="InterPro" id="IPR033132">
    <property type="entry name" value="GH_1_N_CS"/>
</dbReference>
<dbReference type="Proteomes" id="UP000245119">
    <property type="component" value="Linkage Group LG4"/>
</dbReference>
<evidence type="ECO:0000313" key="7">
    <source>
        <dbReference type="Proteomes" id="UP000245119"/>
    </source>
</evidence>
<dbReference type="PANTHER" id="PTHR10353">
    <property type="entry name" value="GLYCOSYL HYDROLASE"/>
    <property type="match status" value="1"/>
</dbReference>
<dbReference type="OrthoDB" id="65569at2759"/>